<dbReference type="AlphaFoldDB" id="A0A0A9B047"/>
<dbReference type="EMBL" id="GBRH01245208">
    <property type="protein sequence ID" value="JAD52687.1"/>
    <property type="molecule type" value="Transcribed_RNA"/>
</dbReference>
<reference evidence="1" key="1">
    <citation type="submission" date="2014-09" db="EMBL/GenBank/DDBJ databases">
        <authorList>
            <person name="Magalhaes I.L.F."/>
            <person name="Oliveira U."/>
            <person name="Santos F.R."/>
            <person name="Vidigal T.H.D.A."/>
            <person name="Brescovit A.D."/>
            <person name="Santos A.J."/>
        </authorList>
    </citation>
    <scope>NUCLEOTIDE SEQUENCE</scope>
    <source>
        <tissue evidence="1">Shoot tissue taken approximately 20 cm above the soil surface</tissue>
    </source>
</reference>
<organism evidence="1">
    <name type="scientific">Arundo donax</name>
    <name type="common">Giant reed</name>
    <name type="synonym">Donax arundinaceus</name>
    <dbReference type="NCBI Taxonomy" id="35708"/>
    <lineage>
        <taxon>Eukaryota</taxon>
        <taxon>Viridiplantae</taxon>
        <taxon>Streptophyta</taxon>
        <taxon>Embryophyta</taxon>
        <taxon>Tracheophyta</taxon>
        <taxon>Spermatophyta</taxon>
        <taxon>Magnoliopsida</taxon>
        <taxon>Liliopsida</taxon>
        <taxon>Poales</taxon>
        <taxon>Poaceae</taxon>
        <taxon>PACMAD clade</taxon>
        <taxon>Arundinoideae</taxon>
        <taxon>Arundineae</taxon>
        <taxon>Arundo</taxon>
    </lineage>
</organism>
<sequence>MRHAIRTAACCLQGKCSVMKFAITNYKVLKQANIEACGNQKEQIGYFLMSAKCATYIAHNSTDNMNRTS</sequence>
<proteinExistence type="predicted"/>
<accession>A0A0A9B047</accession>
<name>A0A0A9B047_ARUDO</name>
<protein>
    <submittedName>
        <fullName evidence="1">Uncharacterized protein</fullName>
    </submittedName>
</protein>
<reference evidence="1" key="2">
    <citation type="journal article" date="2015" name="Data Brief">
        <title>Shoot transcriptome of the giant reed, Arundo donax.</title>
        <authorList>
            <person name="Barrero R.A."/>
            <person name="Guerrero F.D."/>
            <person name="Moolhuijzen P."/>
            <person name="Goolsby J.A."/>
            <person name="Tidwell J."/>
            <person name="Bellgard S.E."/>
            <person name="Bellgard M.I."/>
        </authorList>
    </citation>
    <scope>NUCLEOTIDE SEQUENCE</scope>
    <source>
        <tissue evidence="1">Shoot tissue taken approximately 20 cm above the soil surface</tissue>
    </source>
</reference>
<evidence type="ECO:0000313" key="1">
    <source>
        <dbReference type="EMBL" id="JAD52687.1"/>
    </source>
</evidence>